<dbReference type="EMBL" id="AHHD01000249">
    <property type="protein sequence ID" value="EKG17341.1"/>
    <property type="molecule type" value="Genomic_DNA"/>
</dbReference>
<comment type="caution">
    <text evidence="2">The sequence shown here is derived from an EMBL/GenBank/DDBJ whole genome shotgun (WGS) entry which is preliminary data.</text>
</comment>
<gene>
    <name evidence="2" type="ORF">MPH_05407</name>
</gene>
<dbReference type="InParanoid" id="K2R4M6"/>
<feature type="compositionally biased region" description="Low complexity" evidence="1">
    <location>
        <begin position="132"/>
        <end position="151"/>
    </location>
</feature>
<evidence type="ECO:0000313" key="2">
    <source>
        <dbReference type="EMBL" id="EKG17341.1"/>
    </source>
</evidence>
<sequence length="151" mass="17893">MSCKSACSLKSLEIILVFTIRHPRPNPISFLSVSFIKRPNTVQQILKNSQRYHHRIFLSIAQCYKPLISQPNLSASLHSQRRSLRHNFWPPFCFNRILLHHLQGHHELAMLVDILRRRRRRRRRRRTRSCATPSFSRSHSLSSTSSFSRPR</sequence>
<organism evidence="2 3">
    <name type="scientific">Macrophomina phaseolina (strain MS6)</name>
    <name type="common">Charcoal rot fungus</name>
    <dbReference type="NCBI Taxonomy" id="1126212"/>
    <lineage>
        <taxon>Eukaryota</taxon>
        <taxon>Fungi</taxon>
        <taxon>Dikarya</taxon>
        <taxon>Ascomycota</taxon>
        <taxon>Pezizomycotina</taxon>
        <taxon>Dothideomycetes</taxon>
        <taxon>Dothideomycetes incertae sedis</taxon>
        <taxon>Botryosphaeriales</taxon>
        <taxon>Botryosphaeriaceae</taxon>
        <taxon>Macrophomina</taxon>
    </lineage>
</organism>
<accession>K2R4M6</accession>
<evidence type="ECO:0000313" key="3">
    <source>
        <dbReference type="Proteomes" id="UP000007129"/>
    </source>
</evidence>
<dbReference type="Proteomes" id="UP000007129">
    <property type="component" value="Unassembled WGS sequence"/>
</dbReference>
<reference evidence="2 3" key="1">
    <citation type="journal article" date="2012" name="BMC Genomics">
        <title>Tools to kill: Genome of one of the most destructive plant pathogenic fungi Macrophomina phaseolina.</title>
        <authorList>
            <person name="Islam M.S."/>
            <person name="Haque M.S."/>
            <person name="Islam M.M."/>
            <person name="Emdad E.M."/>
            <person name="Halim A."/>
            <person name="Hossen Q.M.M."/>
            <person name="Hossain M.Z."/>
            <person name="Ahmed B."/>
            <person name="Rahim S."/>
            <person name="Rahman M.S."/>
            <person name="Alam M.M."/>
            <person name="Hou S."/>
            <person name="Wan X."/>
            <person name="Saito J.A."/>
            <person name="Alam M."/>
        </authorList>
    </citation>
    <scope>NUCLEOTIDE SEQUENCE [LARGE SCALE GENOMIC DNA]</scope>
    <source>
        <strain evidence="2 3">MS6</strain>
    </source>
</reference>
<evidence type="ECO:0000256" key="1">
    <source>
        <dbReference type="SAM" id="MobiDB-lite"/>
    </source>
</evidence>
<feature type="region of interest" description="Disordered" evidence="1">
    <location>
        <begin position="122"/>
        <end position="151"/>
    </location>
</feature>
<proteinExistence type="predicted"/>
<dbReference type="AlphaFoldDB" id="K2R4M6"/>
<dbReference type="HOGENOM" id="CLU_1731834_0_0_1"/>
<protein>
    <submittedName>
        <fullName evidence="2">Uncharacterized protein</fullName>
    </submittedName>
</protein>
<name>K2R4M6_MACPH</name>
<dbReference type="VEuPathDB" id="FungiDB:MPH_05407"/>